<organism evidence="4">
    <name type="scientific">Strongyloides stercoralis</name>
    <name type="common">Threadworm</name>
    <dbReference type="NCBI Taxonomy" id="6248"/>
    <lineage>
        <taxon>Eukaryota</taxon>
        <taxon>Metazoa</taxon>
        <taxon>Ecdysozoa</taxon>
        <taxon>Nematoda</taxon>
        <taxon>Chromadorea</taxon>
        <taxon>Rhabditida</taxon>
        <taxon>Tylenchina</taxon>
        <taxon>Panagrolaimomorpha</taxon>
        <taxon>Strongyloidoidea</taxon>
        <taxon>Strongyloididae</taxon>
        <taxon>Strongyloides</taxon>
    </lineage>
</organism>
<keyword evidence="3" id="KW-1185">Reference proteome</keyword>
<dbReference type="STRING" id="6248.A0A0K0EA21"/>
<proteinExistence type="predicted"/>
<feature type="domain" description="Dynamin N-terminal" evidence="2">
    <location>
        <begin position="140"/>
        <end position="301"/>
    </location>
</feature>
<reference evidence="4" key="1">
    <citation type="submission" date="2015-08" db="UniProtKB">
        <authorList>
            <consortium name="WormBaseParasite"/>
        </authorList>
    </citation>
    <scope>IDENTIFICATION</scope>
</reference>
<dbReference type="WBParaSite" id="SSTP_0000635200.1">
    <property type="protein sequence ID" value="SSTP_0000635200.1"/>
    <property type="gene ID" value="SSTP_0000635200"/>
</dbReference>
<dbReference type="InterPro" id="IPR022812">
    <property type="entry name" value="Dynamin"/>
</dbReference>
<dbReference type="Gene3D" id="3.40.50.300">
    <property type="entry name" value="P-loop containing nucleotide triphosphate hydrolases"/>
    <property type="match status" value="1"/>
</dbReference>
<dbReference type="InterPro" id="IPR045063">
    <property type="entry name" value="Dynamin_N"/>
</dbReference>
<evidence type="ECO:0000259" key="2">
    <source>
        <dbReference type="Pfam" id="PF00350"/>
    </source>
</evidence>
<evidence type="ECO:0000313" key="4">
    <source>
        <dbReference type="WBParaSite" id="SSTP_0000635200.1"/>
    </source>
</evidence>
<dbReference type="SUPFAM" id="SSF52540">
    <property type="entry name" value="P-loop containing nucleoside triphosphate hydrolases"/>
    <property type="match status" value="1"/>
</dbReference>
<dbReference type="PRINTS" id="PR00195">
    <property type="entry name" value="DYNAMIN"/>
</dbReference>
<dbReference type="Proteomes" id="UP000035681">
    <property type="component" value="Unplaced"/>
</dbReference>
<dbReference type="AlphaFoldDB" id="A0A0K0EA21"/>
<dbReference type="WBParaSite" id="TCONS_00001714.p1">
    <property type="protein sequence ID" value="TCONS_00001714.p1"/>
    <property type="gene ID" value="XLOC_001604"/>
</dbReference>
<accession>A0A0K0EA21</accession>
<evidence type="ECO:0000313" key="3">
    <source>
        <dbReference type="Proteomes" id="UP000035681"/>
    </source>
</evidence>
<evidence type="ECO:0000313" key="5">
    <source>
        <dbReference type="WBParaSite" id="TCONS_00001714.p1"/>
    </source>
</evidence>
<protein>
    <submittedName>
        <fullName evidence="5">Dynamin N-terminal domain-containing protein</fullName>
    </submittedName>
    <submittedName>
        <fullName evidence="4">Dynamin_N domain-containing protein</fullName>
    </submittedName>
</protein>
<dbReference type="InterPro" id="IPR027417">
    <property type="entry name" value="P-loop_NTPase"/>
</dbReference>
<dbReference type="Gene3D" id="1.10.268.20">
    <property type="match status" value="1"/>
</dbReference>
<dbReference type="Pfam" id="PF00350">
    <property type="entry name" value="Dynamin_N"/>
    <property type="match status" value="1"/>
</dbReference>
<feature type="region of interest" description="Disordered" evidence="1">
    <location>
        <begin position="1"/>
        <end position="51"/>
    </location>
</feature>
<name>A0A0K0EA21_STRER</name>
<evidence type="ECO:0000256" key="1">
    <source>
        <dbReference type="SAM" id="MobiDB-lite"/>
    </source>
</evidence>
<sequence length="566" mass="64404">MGINGESNDLENRKRASKKKVKTSASDTPTEDGLKSKKLTKVAGTSQKACNKTCKPTEQKINVAEEKNKRRKGSKINKKKPNLAIVPRKIIHDPKLIGALPALPLFYQEIVVPVRDRHQYNDITKSVGWDSSELLANPSILVIGSSNAGKSSLINFLLREKIGYESHCDVVRDYKSSFTHITYDESPALLRGCDAVSAKSWQFSEITKFNKLKNDCQIQLLQIKNPLLQEITLIDSPPVSDFMMSFMTQETTGYFPILNNLIRKVDLIIFVTTLQITTSLTNKIIPMLNPYMNKTIFCLNKSDQLKNYTSFAEQRKIFTDFILNSISGKEPKIICTSFKENFINSKVKDYVNSDMEGLILRIKKFPTQYKLARLSSLHIHMLECLYIAFTQNELRKKDKKNTNKGLSSDDIVNINKCFIDIPNCDNFLKDFSTLPEEVVAVSDTIKPKNTKNTDIDALKSFLINDFPYIQTVASEEAEKLIKFKLPLTASCRDQDFSKKEGKKVLKEIKIALPQIEETEDDESDNIENCKTAENFIKKNDQESSNKKQKFIKIRGSMIDNLMKNVQ</sequence>